<evidence type="ECO:0000313" key="1">
    <source>
        <dbReference type="EMBL" id="KIK20406.1"/>
    </source>
</evidence>
<reference evidence="1 2" key="1">
    <citation type="submission" date="2014-04" db="EMBL/GenBank/DDBJ databases">
        <authorList>
            <consortium name="DOE Joint Genome Institute"/>
            <person name="Kuo A."/>
            <person name="Kohler A."/>
            <person name="Costa M.D."/>
            <person name="Nagy L.G."/>
            <person name="Floudas D."/>
            <person name="Copeland A."/>
            <person name="Barry K.W."/>
            <person name="Cichocki N."/>
            <person name="Veneault-Fourrey C."/>
            <person name="LaButti K."/>
            <person name="Lindquist E.A."/>
            <person name="Lipzen A."/>
            <person name="Lundell T."/>
            <person name="Morin E."/>
            <person name="Murat C."/>
            <person name="Sun H."/>
            <person name="Tunlid A."/>
            <person name="Henrissat B."/>
            <person name="Grigoriev I.V."/>
            <person name="Hibbett D.S."/>
            <person name="Martin F."/>
            <person name="Nordberg H.P."/>
            <person name="Cantor M.N."/>
            <person name="Hua S.X."/>
        </authorList>
    </citation>
    <scope>NUCLEOTIDE SEQUENCE [LARGE SCALE GENOMIC DNA]</scope>
    <source>
        <strain evidence="1 2">441</strain>
    </source>
</reference>
<dbReference type="EMBL" id="KN833765">
    <property type="protein sequence ID" value="KIK20406.1"/>
    <property type="molecule type" value="Genomic_DNA"/>
</dbReference>
<proteinExistence type="predicted"/>
<name>A0A0C9YUK3_9AGAM</name>
<feature type="non-terminal residue" evidence="1">
    <location>
        <position position="1"/>
    </location>
</feature>
<dbReference type="Proteomes" id="UP000054018">
    <property type="component" value="Unassembled WGS sequence"/>
</dbReference>
<organism evidence="1 2">
    <name type="scientific">Pisolithus microcarpus 441</name>
    <dbReference type="NCBI Taxonomy" id="765257"/>
    <lineage>
        <taxon>Eukaryota</taxon>
        <taxon>Fungi</taxon>
        <taxon>Dikarya</taxon>
        <taxon>Basidiomycota</taxon>
        <taxon>Agaricomycotina</taxon>
        <taxon>Agaricomycetes</taxon>
        <taxon>Agaricomycetidae</taxon>
        <taxon>Boletales</taxon>
        <taxon>Sclerodermatineae</taxon>
        <taxon>Pisolithaceae</taxon>
        <taxon>Pisolithus</taxon>
    </lineage>
</organism>
<keyword evidence="2" id="KW-1185">Reference proteome</keyword>
<evidence type="ECO:0000313" key="2">
    <source>
        <dbReference type="Proteomes" id="UP000054018"/>
    </source>
</evidence>
<reference evidence="2" key="2">
    <citation type="submission" date="2015-01" db="EMBL/GenBank/DDBJ databases">
        <title>Evolutionary Origins and Diversification of the Mycorrhizal Mutualists.</title>
        <authorList>
            <consortium name="DOE Joint Genome Institute"/>
            <consortium name="Mycorrhizal Genomics Consortium"/>
            <person name="Kohler A."/>
            <person name="Kuo A."/>
            <person name="Nagy L.G."/>
            <person name="Floudas D."/>
            <person name="Copeland A."/>
            <person name="Barry K.W."/>
            <person name="Cichocki N."/>
            <person name="Veneault-Fourrey C."/>
            <person name="LaButti K."/>
            <person name="Lindquist E.A."/>
            <person name="Lipzen A."/>
            <person name="Lundell T."/>
            <person name="Morin E."/>
            <person name="Murat C."/>
            <person name="Riley R."/>
            <person name="Ohm R."/>
            <person name="Sun H."/>
            <person name="Tunlid A."/>
            <person name="Henrissat B."/>
            <person name="Grigoriev I.V."/>
            <person name="Hibbett D.S."/>
            <person name="Martin F."/>
        </authorList>
    </citation>
    <scope>NUCLEOTIDE SEQUENCE [LARGE SCALE GENOMIC DNA]</scope>
    <source>
        <strain evidence="2">441</strain>
    </source>
</reference>
<gene>
    <name evidence="1" type="ORF">PISMIDRAFT_48557</name>
</gene>
<dbReference type="InterPro" id="IPR041078">
    <property type="entry name" value="Plavaka"/>
</dbReference>
<dbReference type="HOGENOM" id="CLU_006344_2_0_1"/>
<dbReference type="STRING" id="765257.A0A0C9YUK3"/>
<dbReference type="OrthoDB" id="2418900at2759"/>
<accession>A0A0C9YUK3</accession>
<feature type="non-terminal residue" evidence="1">
    <location>
        <position position="371"/>
    </location>
</feature>
<dbReference type="Pfam" id="PF18759">
    <property type="entry name" value="Plavaka"/>
    <property type="match status" value="2"/>
</dbReference>
<dbReference type="AlphaFoldDB" id="A0A0C9YUK3"/>
<sequence length="371" mass="42194">VRKMPLSFWTAKELRNRAELLPTGPCWNYRIVNTPYPTKSPAILYFRDPLDCIEALFNHPYYVDHMIYTPFRVFTTAERVVREFSEWMSGDVAWQMQSNLPAGATLCGVVLSSDKTHITNMCGGKVAHPLLISLANIKMAMQNKASSHAFLLTALIPVVEFIHPVPRMRSVLEACLFHQCLDIILQPLKIAAQVGRMMSDPVGGLRHCFTPLAAYIVDTPEACMLACRYFTLCKQFRLSGVAKPFWQNWPLSDPANFLPPEPLHHWYQKFWDHDVQWCKNALGTQELDFRYSVLHPIVGMRHFNHGITTLKQVTGRAQRDMQRYMIAAIGGAASQDVVIAVRALMDFRYLAQAPRITSIVQENISAALLEF</sequence>
<protein>
    <submittedName>
        <fullName evidence="1">Unplaced genomic scaffold scaffold_81, whole genome shotgun sequence</fullName>
    </submittedName>
</protein>